<evidence type="ECO:0000313" key="4">
    <source>
        <dbReference type="Proteomes" id="UP001595075"/>
    </source>
</evidence>
<comment type="caution">
    <text evidence="3">The sequence shown here is derived from an EMBL/GenBank/DDBJ whole genome shotgun (WGS) entry which is preliminary data.</text>
</comment>
<feature type="domain" description="GH16" evidence="2">
    <location>
        <begin position="14"/>
        <end position="286"/>
    </location>
</feature>
<accession>A0ABR4BVN7</accession>
<evidence type="ECO:0000313" key="3">
    <source>
        <dbReference type="EMBL" id="KAL2061692.1"/>
    </source>
</evidence>
<keyword evidence="1" id="KW-0732">Signal</keyword>
<proteinExistence type="predicted"/>
<organism evidence="3 4">
    <name type="scientific">Oculimacula yallundae</name>
    <dbReference type="NCBI Taxonomy" id="86028"/>
    <lineage>
        <taxon>Eukaryota</taxon>
        <taxon>Fungi</taxon>
        <taxon>Dikarya</taxon>
        <taxon>Ascomycota</taxon>
        <taxon>Pezizomycotina</taxon>
        <taxon>Leotiomycetes</taxon>
        <taxon>Helotiales</taxon>
        <taxon>Ploettnerulaceae</taxon>
        <taxon>Oculimacula</taxon>
    </lineage>
</organism>
<dbReference type="SUPFAM" id="SSF49899">
    <property type="entry name" value="Concanavalin A-like lectins/glucanases"/>
    <property type="match status" value="1"/>
</dbReference>
<sequence length="286" mass="31298">MPSFSKLTALSLLLTLTTAAIPEKGGYSVLWSDDFEGKAGSKANPSIWNYETGSDLNGGIQIYNGEAQQASLTGRGSLSIHPVKRSGGNWYSARLGSWPTFTPENGHMMTVEAEIKLGQNAQDRSQGIWPAFWAVGTALYKGVKWPACGEWDIMENRNGDAGILGTIHYGADEAHHQSRGSSWQNNIDRTQFHKYAIDVDRTPASWRDESLTWKLDGQAYFTVKGSDVGDEQEWATIAHEPFYMILNVAVGGGFTKVDGSKQYPDGNTLGGEDAGMEVNYVSVYVK</sequence>
<feature type="chain" id="PRO_5045831541" description="GH16 domain-containing protein" evidence="1">
    <location>
        <begin position="20"/>
        <end position="286"/>
    </location>
</feature>
<evidence type="ECO:0000259" key="2">
    <source>
        <dbReference type="PROSITE" id="PS51762"/>
    </source>
</evidence>
<evidence type="ECO:0000256" key="1">
    <source>
        <dbReference type="SAM" id="SignalP"/>
    </source>
</evidence>
<dbReference type="EMBL" id="JAZHXI010000018">
    <property type="protein sequence ID" value="KAL2061692.1"/>
    <property type="molecule type" value="Genomic_DNA"/>
</dbReference>
<dbReference type="Proteomes" id="UP001595075">
    <property type="component" value="Unassembled WGS sequence"/>
</dbReference>
<feature type="signal peptide" evidence="1">
    <location>
        <begin position="1"/>
        <end position="19"/>
    </location>
</feature>
<reference evidence="3 4" key="1">
    <citation type="journal article" date="2024" name="Commun. Biol.">
        <title>Comparative genomic analysis of thermophilic fungi reveals convergent evolutionary adaptations and gene losses.</title>
        <authorList>
            <person name="Steindorff A.S."/>
            <person name="Aguilar-Pontes M.V."/>
            <person name="Robinson A.J."/>
            <person name="Andreopoulos B."/>
            <person name="LaButti K."/>
            <person name="Kuo A."/>
            <person name="Mondo S."/>
            <person name="Riley R."/>
            <person name="Otillar R."/>
            <person name="Haridas S."/>
            <person name="Lipzen A."/>
            <person name="Grimwood J."/>
            <person name="Schmutz J."/>
            <person name="Clum A."/>
            <person name="Reid I.D."/>
            <person name="Moisan M.C."/>
            <person name="Butler G."/>
            <person name="Nguyen T.T.M."/>
            <person name="Dewar K."/>
            <person name="Conant G."/>
            <person name="Drula E."/>
            <person name="Henrissat B."/>
            <person name="Hansel C."/>
            <person name="Singer S."/>
            <person name="Hutchinson M.I."/>
            <person name="de Vries R.P."/>
            <person name="Natvig D.O."/>
            <person name="Powell A.J."/>
            <person name="Tsang A."/>
            <person name="Grigoriev I.V."/>
        </authorList>
    </citation>
    <scope>NUCLEOTIDE SEQUENCE [LARGE SCALE GENOMIC DNA]</scope>
    <source>
        <strain evidence="3 4">CBS 494.80</strain>
    </source>
</reference>
<dbReference type="PANTHER" id="PTHR10963:SF60">
    <property type="entry name" value="GRAM-NEGATIVE BACTERIA-BINDING PROTEIN 1-RELATED"/>
    <property type="match status" value="1"/>
</dbReference>
<dbReference type="InterPro" id="IPR050546">
    <property type="entry name" value="Glycosyl_Hydrlase_16"/>
</dbReference>
<dbReference type="PANTHER" id="PTHR10963">
    <property type="entry name" value="GLYCOSYL HYDROLASE-RELATED"/>
    <property type="match status" value="1"/>
</dbReference>
<keyword evidence="4" id="KW-1185">Reference proteome</keyword>
<dbReference type="Gene3D" id="2.60.120.200">
    <property type="match status" value="1"/>
</dbReference>
<gene>
    <name evidence="3" type="ORF">VTL71DRAFT_7070</name>
</gene>
<name>A0ABR4BVN7_9HELO</name>
<dbReference type="Pfam" id="PF00722">
    <property type="entry name" value="Glyco_hydro_16"/>
    <property type="match status" value="1"/>
</dbReference>
<protein>
    <recommendedName>
        <fullName evidence="2">GH16 domain-containing protein</fullName>
    </recommendedName>
</protein>
<dbReference type="PROSITE" id="PS51762">
    <property type="entry name" value="GH16_2"/>
    <property type="match status" value="1"/>
</dbReference>
<dbReference type="InterPro" id="IPR013320">
    <property type="entry name" value="ConA-like_dom_sf"/>
</dbReference>
<dbReference type="InterPro" id="IPR000757">
    <property type="entry name" value="Beta-glucanase-like"/>
</dbReference>